<organism evidence="2 3">
    <name type="scientific">Anopheles atroparvus</name>
    <name type="common">European mosquito</name>
    <dbReference type="NCBI Taxonomy" id="41427"/>
    <lineage>
        <taxon>Eukaryota</taxon>
        <taxon>Metazoa</taxon>
        <taxon>Ecdysozoa</taxon>
        <taxon>Arthropoda</taxon>
        <taxon>Hexapoda</taxon>
        <taxon>Insecta</taxon>
        <taxon>Pterygota</taxon>
        <taxon>Neoptera</taxon>
        <taxon>Endopterygota</taxon>
        <taxon>Diptera</taxon>
        <taxon>Nematocera</taxon>
        <taxon>Culicoidea</taxon>
        <taxon>Culicidae</taxon>
        <taxon>Anophelinae</taxon>
        <taxon>Anopheles</taxon>
    </lineage>
</organism>
<accession>A0AAG5DXC9</accession>
<evidence type="ECO:0000313" key="3">
    <source>
        <dbReference type="Proteomes" id="UP000075880"/>
    </source>
</evidence>
<evidence type="ECO:0000256" key="1">
    <source>
        <dbReference type="SAM" id="MobiDB-lite"/>
    </source>
</evidence>
<sequence>MASNSSIAQQNQACANEPEAITRGQRYISQAPSTRTFEHST</sequence>
<keyword evidence="3" id="KW-1185">Reference proteome</keyword>
<name>A0AAG5DXC9_ANOAO</name>
<feature type="compositionally biased region" description="Polar residues" evidence="1">
    <location>
        <begin position="1"/>
        <end position="14"/>
    </location>
</feature>
<dbReference type="Proteomes" id="UP000075880">
    <property type="component" value="Unassembled WGS sequence"/>
</dbReference>
<proteinExistence type="predicted"/>
<feature type="region of interest" description="Disordered" evidence="1">
    <location>
        <begin position="1"/>
        <end position="22"/>
    </location>
</feature>
<dbReference type="EnsemblMetazoa" id="ENSAATROPT017678">
    <property type="protein sequence ID" value="ENSAATROPP015630"/>
    <property type="gene ID" value="ENSAATROPG014440"/>
</dbReference>
<dbReference type="AlphaFoldDB" id="A0AAG5DXC9"/>
<protein>
    <submittedName>
        <fullName evidence="2">Uncharacterized protein</fullName>
    </submittedName>
</protein>
<evidence type="ECO:0000313" key="2">
    <source>
        <dbReference type="EnsemblMetazoa" id="ENSAATROPP015630"/>
    </source>
</evidence>
<reference evidence="2" key="1">
    <citation type="submission" date="2024-04" db="UniProtKB">
        <authorList>
            <consortium name="EnsemblMetazoa"/>
        </authorList>
    </citation>
    <scope>IDENTIFICATION</scope>
    <source>
        <strain evidence="2">EBRO</strain>
    </source>
</reference>